<name>I2BC75_SHIBC</name>
<dbReference type="EMBL" id="CP001560">
    <property type="protein sequence ID" value="AFJ48129.1"/>
    <property type="molecule type" value="Genomic_DNA"/>
</dbReference>
<dbReference type="STRING" id="630626.EBL_c30590"/>
<reference evidence="1 2" key="1">
    <citation type="journal article" date="2012" name="J. Bacteriol.">
        <title>Complete genome sequence of the B12-producing Shimwellia blattae strain DSM 4481, isolated from a cockroach.</title>
        <authorList>
            <person name="Brzuszkiewicz E."/>
            <person name="Waschkowitz T."/>
            <person name="Wiezer A."/>
            <person name="Daniel R."/>
        </authorList>
    </citation>
    <scope>NUCLEOTIDE SEQUENCE [LARGE SCALE GENOMIC DNA]</scope>
    <source>
        <strain evidence="2">ATCC 29907 / DSM 4481 / JCM 1650 / NBRC 105725 / CDC 9005-74</strain>
    </source>
</reference>
<evidence type="ECO:0000313" key="1">
    <source>
        <dbReference type="EMBL" id="AFJ48129.1"/>
    </source>
</evidence>
<keyword evidence="2" id="KW-1185">Reference proteome</keyword>
<protein>
    <submittedName>
        <fullName evidence="1">Uncharacterized protein</fullName>
    </submittedName>
</protein>
<dbReference type="KEGG" id="ebt:EBL_c30590"/>
<gene>
    <name evidence="1" type="ordered locus">EBL_c30590</name>
</gene>
<dbReference type="eggNOG" id="ENOG5032V99">
    <property type="taxonomic scope" value="Bacteria"/>
</dbReference>
<sequence>MGLSPRGWGTYINLIIRVHMPRFIPAGAGNTMLAGNEPVSAAVYPRWRGEHKQFTGATVPFSGLSPLARGTRHGHNDRRDHLRFIPAGAGNTSSQHQTNSGKPVYPRWRGEHICRESLHVFYFGLSPLARGTHPVAVISAVVARFIPAGAGNTW</sequence>
<dbReference type="AntiFam" id="ANF00057">
    <property type="entry name" value="Translation of E. coli type CRISPR repeat"/>
</dbReference>
<evidence type="ECO:0000313" key="2">
    <source>
        <dbReference type="Proteomes" id="UP000001955"/>
    </source>
</evidence>
<dbReference type="HOGENOM" id="CLU_072989_8_1_6"/>
<dbReference type="AntiFam" id="ANF00006">
    <property type="entry name" value="Translation of CRISPR region"/>
</dbReference>
<dbReference type="Proteomes" id="UP000001955">
    <property type="component" value="Chromosome"/>
</dbReference>
<proteinExistence type="predicted"/>
<dbReference type="AlphaFoldDB" id="I2BC75"/>
<organism evidence="1 2">
    <name type="scientific">Shimwellia blattae (strain ATCC 29907 / DSM 4481 / JCM 1650 / NBRC 105725 / CDC 9005-74)</name>
    <name type="common">Escherichia blattae</name>
    <dbReference type="NCBI Taxonomy" id="630626"/>
    <lineage>
        <taxon>Bacteria</taxon>
        <taxon>Pseudomonadati</taxon>
        <taxon>Pseudomonadota</taxon>
        <taxon>Gammaproteobacteria</taxon>
        <taxon>Enterobacterales</taxon>
        <taxon>Enterobacteriaceae</taxon>
        <taxon>Shimwellia</taxon>
    </lineage>
</organism>
<accession>I2BC75</accession>